<evidence type="ECO:0000313" key="1">
    <source>
        <dbReference type="EMBL" id="HII70540.1"/>
    </source>
</evidence>
<dbReference type="AlphaFoldDB" id="A0A832T9E8"/>
<accession>A0A832T9E8</accession>
<dbReference type="EMBL" id="DUJS01000004">
    <property type="protein sequence ID" value="HII70540.1"/>
    <property type="molecule type" value="Genomic_DNA"/>
</dbReference>
<sequence>MGRGRVLVGRSEAARRAVRGHVEGEVERGSGREPGVGRVVRSVVRAGEVGAHEMGVAEW</sequence>
<protein>
    <submittedName>
        <fullName evidence="1">Uncharacterized protein</fullName>
    </submittedName>
</protein>
<gene>
    <name evidence="1" type="ORF">HA336_04835</name>
</gene>
<comment type="caution">
    <text evidence="1">The sequence shown here is derived from an EMBL/GenBank/DDBJ whole genome shotgun (WGS) entry which is preliminary data.</text>
</comment>
<proteinExistence type="predicted"/>
<dbReference type="GeneID" id="41583371"/>
<dbReference type="Proteomes" id="UP000619545">
    <property type="component" value="Unassembled WGS sequence"/>
</dbReference>
<organism evidence="1 2">
    <name type="scientific">Methanopyrus kandleri</name>
    <dbReference type="NCBI Taxonomy" id="2320"/>
    <lineage>
        <taxon>Archaea</taxon>
        <taxon>Methanobacteriati</taxon>
        <taxon>Methanobacteriota</taxon>
        <taxon>Methanomada group</taxon>
        <taxon>Methanopyri</taxon>
        <taxon>Methanopyrales</taxon>
        <taxon>Methanopyraceae</taxon>
        <taxon>Methanopyrus</taxon>
    </lineage>
</organism>
<dbReference type="RefSeq" id="WP_148679455.1">
    <property type="nucleotide sequence ID" value="NZ_DUJS01000004.1"/>
</dbReference>
<reference evidence="1" key="1">
    <citation type="journal article" date="2020" name="bioRxiv">
        <title>A rank-normalized archaeal taxonomy based on genome phylogeny resolves widespread incomplete and uneven classifications.</title>
        <authorList>
            <person name="Rinke C."/>
            <person name="Chuvochina M."/>
            <person name="Mussig A.J."/>
            <person name="Chaumeil P.-A."/>
            <person name="Waite D.W."/>
            <person name="Whitman W.B."/>
            <person name="Parks D.H."/>
            <person name="Hugenholtz P."/>
        </authorList>
    </citation>
    <scope>NUCLEOTIDE SEQUENCE</scope>
    <source>
        <strain evidence="1">UBA8853</strain>
    </source>
</reference>
<name>A0A832T9E8_9EURY</name>
<evidence type="ECO:0000313" key="2">
    <source>
        <dbReference type="Proteomes" id="UP000619545"/>
    </source>
</evidence>